<keyword evidence="5 8" id="KW-0472">Membrane</keyword>
<dbReference type="Pfam" id="PF00083">
    <property type="entry name" value="Sugar_tr"/>
    <property type="match status" value="1"/>
</dbReference>
<feature type="region of interest" description="Disordered" evidence="7">
    <location>
        <begin position="631"/>
        <end position="651"/>
    </location>
</feature>
<evidence type="ECO:0000256" key="7">
    <source>
        <dbReference type="SAM" id="MobiDB-lite"/>
    </source>
</evidence>
<feature type="compositionally biased region" description="Acidic residues" evidence="7">
    <location>
        <begin position="636"/>
        <end position="649"/>
    </location>
</feature>
<comment type="subcellular location">
    <subcellularLocation>
        <location evidence="2">Membrane</location>
        <topology evidence="2">Multi-pass membrane protein</topology>
    </subcellularLocation>
    <subcellularLocation>
        <location evidence="1">Nucleus</location>
    </subcellularLocation>
</comment>
<organism evidence="10 11">
    <name type="scientific">Cotesia glomerata</name>
    <name type="common">Lepidopteran parasitic wasp</name>
    <name type="synonym">Apanteles glomeratus</name>
    <dbReference type="NCBI Taxonomy" id="32391"/>
    <lineage>
        <taxon>Eukaryota</taxon>
        <taxon>Metazoa</taxon>
        <taxon>Ecdysozoa</taxon>
        <taxon>Arthropoda</taxon>
        <taxon>Hexapoda</taxon>
        <taxon>Insecta</taxon>
        <taxon>Pterygota</taxon>
        <taxon>Neoptera</taxon>
        <taxon>Endopterygota</taxon>
        <taxon>Hymenoptera</taxon>
        <taxon>Apocrita</taxon>
        <taxon>Ichneumonoidea</taxon>
        <taxon>Braconidae</taxon>
        <taxon>Microgastrinae</taxon>
        <taxon>Cotesia</taxon>
    </lineage>
</organism>
<reference evidence="10 11" key="1">
    <citation type="journal article" date="2021" name="J. Hered.">
        <title>A chromosome-level genome assembly of the parasitoid wasp, Cotesia glomerata (Hymenoptera: Braconidae).</title>
        <authorList>
            <person name="Pinto B.J."/>
            <person name="Weis J.J."/>
            <person name="Gamble T."/>
            <person name="Ode P.J."/>
            <person name="Paul R."/>
            <person name="Zaspel J.M."/>
        </authorList>
    </citation>
    <scope>NUCLEOTIDE SEQUENCE [LARGE SCALE GENOMIC DNA]</scope>
    <source>
        <strain evidence="10">CgM1</strain>
    </source>
</reference>
<accession>A0AAV7IW42</accession>
<dbReference type="InterPro" id="IPR020846">
    <property type="entry name" value="MFS_dom"/>
</dbReference>
<feature type="transmembrane region" description="Helical" evidence="8">
    <location>
        <begin position="186"/>
        <end position="205"/>
    </location>
</feature>
<evidence type="ECO:0000256" key="8">
    <source>
        <dbReference type="SAM" id="Phobius"/>
    </source>
</evidence>
<feature type="transmembrane region" description="Helical" evidence="8">
    <location>
        <begin position="99"/>
        <end position="119"/>
    </location>
</feature>
<keyword evidence="6" id="KW-0539">Nucleus</keyword>
<evidence type="ECO:0000259" key="9">
    <source>
        <dbReference type="PROSITE" id="PS50850"/>
    </source>
</evidence>
<evidence type="ECO:0000313" key="10">
    <source>
        <dbReference type="EMBL" id="KAH0558317.1"/>
    </source>
</evidence>
<dbReference type="SUPFAM" id="SSF103473">
    <property type="entry name" value="MFS general substrate transporter"/>
    <property type="match status" value="1"/>
</dbReference>
<feature type="transmembrane region" description="Helical" evidence="8">
    <location>
        <begin position="475"/>
        <end position="497"/>
    </location>
</feature>
<keyword evidence="11" id="KW-1185">Reference proteome</keyword>
<feature type="transmembrane region" description="Helical" evidence="8">
    <location>
        <begin position="509"/>
        <end position="531"/>
    </location>
</feature>
<feature type="transmembrane region" description="Helical" evidence="8">
    <location>
        <begin position="75"/>
        <end position="93"/>
    </location>
</feature>
<protein>
    <recommendedName>
        <fullName evidence="9">Major facilitator superfamily (MFS) profile domain-containing protein</fullName>
    </recommendedName>
</protein>
<feature type="domain" description="Major facilitator superfamily (MFS) profile" evidence="9">
    <location>
        <begin position="1"/>
        <end position="560"/>
    </location>
</feature>
<keyword evidence="3 8" id="KW-0812">Transmembrane</keyword>
<feature type="transmembrane region" description="Helical" evidence="8">
    <location>
        <begin position="158"/>
        <end position="180"/>
    </location>
</feature>
<dbReference type="GO" id="GO:0006355">
    <property type="term" value="P:regulation of DNA-templated transcription"/>
    <property type="evidence" value="ECO:0007669"/>
    <property type="project" value="InterPro"/>
</dbReference>
<dbReference type="InterPro" id="IPR005828">
    <property type="entry name" value="MFS_sugar_transport-like"/>
</dbReference>
<feature type="transmembrane region" description="Helical" evidence="8">
    <location>
        <begin position="417"/>
        <end position="434"/>
    </location>
</feature>
<name>A0AAV7IW42_COTGL</name>
<dbReference type="InterPro" id="IPR036259">
    <property type="entry name" value="MFS_trans_sf"/>
</dbReference>
<proteinExistence type="predicted"/>
<dbReference type="PANTHER" id="PTHR24064">
    <property type="entry name" value="SOLUTE CARRIER FAMILY 22 MEMBER"/>
    <property type="match status" value="1"/>
</dbReference>
<dbReference type="AlphaFoldDB" id="A0AAV7IW42"/>
<dbReference type="Pfam" id="PF08236">
    <property type="entry name" value="SRI"/>
    <property type="match status" value="1"/>
</dbReference>
<keyword evidence="4 8" id="KW-1133">Transmembrane helix</keyword>
<gene>
    <name evidence="10" type="ORF">KQX54_015599</name>
</gene>
<sequence length="1149" mass="131559">MSHTLTIYHNYTPKFYCEASHGLNKTYGCINNTYNGTFRVCGINDYNFETNNSEKSIITDWGLICERSYLKEYSIIAYCVGVSIGAWITGILVDRIGRLPVLAICLYSQGTMTVATYIVQSYPVFLILRSLQGVFAQGLQNSTYILALELFPTKYRTLVSTVMSIAWAFGLLLLTAFGYFIRDWRILQLAISVPTAITVLYIWMIPESPRWLLTRNKTTEADIALERIIKYNNCCFGSKSKQKVLYCKNAKNAPPIKSEKFKSQILIENNEKSNNDPDEVIKLLKPTTSKNRNSRSSLRVASKNLEEKLSDPSETFVQITQNNSNNNEIFEPSEKNTQVTISQDKFDLKNETAVVKDNENIEPIAETIKKKYCLFKNSYFIKYLTIITCQWLSISTMRSFMIHLFPNFTKNRHVDSTINNLAEIIIYIVMYFILSRYGRRLPIIIFQVFNFIFSISIVVHGFLPDLTVLVNDVLKIILLSLGRVSSISALAIIYLYTNELFPTTIRGTCFGLFIIISTVGNTSGPYILLLINNISSPLIFNGIFNLISAILCYWLPETINDCLPDNLSDMKNSSNKNYQRKKTNGTIEQEILRKKLFSEDCWVDAGNGIIVNFTDTTKPLEIPLPLKIKKEKEESISSEDCDDDLDTDSDSTSSMLLQPSIFQNDSLSRIDPNDFLRLTSMVRRIYFSYLYKSIVKNYNTCCRSIKSEKFLRCDLKKFSSLLELDAVKASIETSLYRQAVLKIISDVKKDTVNNKIHNKLAVYLDTPSKTVDVAVQTCSEELKDNYSVLNCGGVNVINNTQQDINYPYLLKSVPVFDKVNSLSDRLDKQSGERETLDGGKELNNTSVINQQEELQDKISKNIADLFGNNSSSNIDQDNFNDVDNIDEETHDTLVQNLETMFGESDDSSDLMALIEKHSSINKPSVDMEPTKTAKINYSKNTTSNFTLPSENNSNSCVSVDKLDDKKLKIKEFKVNYGGKRKVSFTDYKKLKKRALEECKTEDSKEDKLTKKMRNVWLVERIHQESKLRTKMLELSLNNYRKYGKIKDKFKELFGEEVNEEEMMPESPIHIEEHLNACKERIAPWVVKYLMPYYEEKISGNKLLFKAVAKHVSDKLILENTFPEEACVNNYIKDYFKNKTCIKTEADIYI</sequence>
<dbReference type="GO" id="GO:0016020">
    <property type="term" value="C:membrane"/>
    <property type="evidence" value="ECO:0007669"/>
    <property type="project" value="UniProtKB-SubCell"/>
</dbReference>
<dbReference type="InterPro" id="IPR013257">
    <property type="entry name" value="SRI"/>
</dbReference>
<evidence type="ECO:0000256" key="1">
    <source>
        <dbReference type="ARBA" id="ARBA00004123"/>
    </source>
</evidence>
<comment type="caution">
    <text evidence="10">The sequence shown here is derived from an EMBL/GenBank/DDBJ whole genome shotgun (WGS) entry which is preliminary data.</text>
</comment>
<evidence type="ECO:0000256" key="3">
    <source>
        <dbReference type="ARBA" id="ARBA00022692"/>
    </source>
</evidence>
<dbReference type="GO" id="GO:0022857">
    <property type="term" value="F:transmembrane transporter activity"/>
    <property type="evidence" value="ECO:0007669"/>
    <property type="project" value="InterPro"/>
</dbReference>
<dbReference type="Proteomes" id="UP000826195">
    <property type="component" value="Unassembled WGS sequence"/>
</dbReference>
<dbReference type="GO" id="GO:0005694">
    <property type="term" value="C:chromosome"/>
    <property type="evidence" value="ECO:0007669"/>
    <property type="project" value="InterPro"/>
</dbReference>
<feature type="transmembrane region" description="Helical" evidence="8">
    <location>
        <begin position="379"/>
        <end position="405"/>
    </location>
</feature>
<evidence type="ECO:0000313" key="11">
    <source>
        <dbReference type="Proteomes" id="UP000826195"/>
    </source>
</evidence>
<evidence type="ECO:0000256" key="5">
    <source>
        <dbReference type="ARBA" id="ARBA00023136"/>
    </source>
</evidence>
<dbReference type="Gene3D" id="1.20.1250.20">
    <property type="entry name" value="MFS general substrate transporter like domains"/>
    <property type="match status" value="1"/>
</dbReference>
<dbReference type="EMBL" id="JAHXZJ010000747">
    <property type="protein sequence ID" value="KAH0558317.1"/>
    <property type="molecule type" value="Genomic_DNA"/>
</dbReference>
<evidence type="ECO:0000256" key="4">
    <source>
        <dbReference type="ARBA" id="ARBA00022989"/>
    </source>
</evidence>
<evidence type="ECO:0000256" key="2">
    <source>
        <dbReference type="ARBA" id="ARBA00004141"/>
    </source>
</evidence>
<feature type="transmembrane region" description="Helical" evidence="8">
    <location>
        <begin position="441"/>
        <end position="463"/>
    </location>
</feature>
<dbReference type="PROSITE" id="PS50850">
    <property type="entry name" value="MFS"/>
    <property type="match status" value="1"/>
</dbReference>
<evidence type="ECO:0000256" key="6">
    <source>
        <dbReference type="ARBA" id="ARBA00023242"/>
    </source>
</evidence>